<protein>
    <submittedName>
        <fullName evidence="1">Uncharacterized protein</fullName>
    </submittedName>
</protein>
<evidence type="ECO:0000313" key="1">
    <source>
        <dbReference type="EMBL" id="KAK8243799.1"/>
    </source>
</evidence>
<proteinExistence type="predicted"/>
<organism evidence="1 2">
    <name type="scientific">Phyllosticta capitalensis</name>
    <dbReference type="NCBI Taxonomy" id="121624"/>
    <lineage>
        <taxon>Eukaryota</taxon>
        <taxon>Fungi</taxon>
        <taxon>Dikarya</taxon>
        <taxon>Ascomycota</taxon>
        <taxon>Pezizomycotina</taxon>
        <taxon>Dothideomycetes</taxon>
        <taxon>Dothideomycetes incertae sedis</taxon>
        <taxon>Botryosphaeriales</taxon>
        <taxon>Phyllostictaceae</taxon>
        <taxon>Phyllosticta</taxon>
    </lineage>
</organism>
<evidence type="ECO:0000313" key="2">
    <source>
        <dbReference type="Proteomes" id="UP001492380"/>
    </source>
</evidence>
<keyword evidence="2" id="KW-1185">Reference proteome</keyword>
<gene>
    <name evidence="1" type="ORF">HDK90DRAFT_134378</name>
</gene>
<name>A0ABR1YYL1_9PEZI</name>
<sequence>MQSLDVAIVNFSFGSFVSCQKHSNSSSRNSLDKRKYHATPSMQRCSRSGHGRFRDVAATVVCIVRVMYADVLDELAVFVDVGWLRSSRAARRCHLCVTVVEERRWGAPGVAVAFVVRVVVIARRRWSTRLRFPAMFIGLGRWYRGGTRATFRLSGAFSCGRLGLLEAPACGFITTETTSASSYKSLRLIVRLVVVHAISAITRWAVGVAPRFRLISRRWTVLFISIVSVYRRLKTRCGWIWLQGRSAVLTFRAVPGDFGWIFFVWIFGGVRWHLVWETGGPAHSIFGSLLGFISGCSGDVFACPVPIQIIQKTISVSCYIWRRRCSGCWFSGQCAGIGFLQISGTGLVACRRRLNAELWPVQIAESTSSRWAYSGIVVLDIVALSCRWSLPTALVHSSIMGIPAYSC</sequence>
<dbReference type="EMBL" id="JBBWRZ010000002">
    <property type="protein sequence ID" value="KAK8243799.1"/>
    <property type="molecule type" value="Genomic_DNA"/>
</dbReference>
<reference evidence="1 2" key="1">
    <citation type="submission" date="2024-04" db="EMBL/GenBank/DDBJ databases">
        <title>Phyllosticta paracitricarpa is synonymous to the EU quarantine fungus P. citricarpa based on phylogenomic analyses.</title>
        <authorList>
            <consortium name="Lawrence Berkeley National Laboratory"/>
            <person name="Van Ingen-Buijs V.A."/>
            <person name="Van Westerhoven A.C."/>
            <person name="Haridas S."/>
            <person name="Skiadas P."/>
            <person name="Martin F."/>
            <person name="Groenewald J.Z."/>
            <person name="Crous P.W."/>
            <person name="Seidl M.F."/>
        </authorList>
    </citation>
    <scope>NUCLEOTIDE SEQUENCE [LARGE SCALE GENOMIC DNA]</scope>
    <source>
        <strain evidence="1 2">CBS 123374</strain>
    </source>
</reference>
<dbReference type="Proteomes" id="UP001492380">
    <property type="component" value="Unassembled WGS sequence"/>
</dbReference>
<comment type="caution">
    <text evidence="1">The sequence shown here is derived from an EMBL/GenBank/DDBJ whole genome shotgun (WGS) entry which is preliminary data.</text>
</comment>
<accession>A0ABR1YYL1</accession>